<dbReference type="Proteomes" id="UP001172082">
    <property type="component" value="Unassembled WGS sequence"/>
</dbReference>
<dbReference type="Pfam" id="PF20239">
    <property type="entry name" value="DUF6596"/>
    <property type="match status" value="1"/>
</dbReference>
<dbReference type="EMBL" id="JAUJEA010000011">
    <property type="protein sequence ID" value="MDN5204473.1"/>
    <property type="molecule type" value="Genomic_DNA"/>
</dbReference>
<dbReference type="InterPro" id="IPR014284">
    <property type="entry name" value="RNA_pol_sigma-70_dom"/>
</dbReference>
<dbReference type="Pfam" id="PF08281">
    <property type="entry name" value="Sigma70_r4_2"/>
    <property type="match status" value="1"/>
</dbReference>
<dbReference type="NCBIfam" id="TIGR02937">
    <property type="entry name" value="sigma70-ECF"/>
    <property type="match status" value="1"/>
</dbReference>
<feature type="domain" description="DUF6596" evidence="4">
    <location>
        <begin position="194"/>
        <end position="294"/>
    </location>
</feature>
<sequence>MSQADPTPHKNELNTLVDHLFRKQYGKMVSVLTSIFGFQQIEAVEDIVQDTLLEAFNHWSYGSVPDNPEGWLMQVAKNKSLNYLKREKNKLRVYSDHAENTSSESRINQLFLDTEIEDSMLRMIFACCQPIISKEDQVAIILKTLCGFGSKEIASALLIGEEAVNKRIYRAKQQIIGENIQLQVPIGQELNQKLEVVCTSLYLLFNEGYNSDHPEHLIRKDLCLEAMRLCKLLTSHFRKSTKVHALMALMCFHVARFESRQDEKGAIIIFEEQDRSTWNKELIQSGFYYLSEAAKGEALSAFHIEASIAAQHCRAKDMDSTNWKFIHTLYEMLYEYKPTPVIKLNLAIISSKIHGLDMAIEQLLKLRNEKKLQRYYLLYATLGEFYRQKKQEKAAIENFTKALSLTSSGKAKSFLQEKIEMLKG</sequence>
<reference evidence="5" key="1">
    <citation type="submission" date="2023-06" db="EMBL/GenBank/DDBJ databases">
        <title>Genomic of Parafulvivirga corallium.</title>
        <authorList>
            <person name="Wang G."/>
        </authorList>
    </citation>
    <scope>NUCLEOTIDE SEQUENCE</scope>
    <source>
        <strain evidence="5">BMA10</strain>
    </source>
</reference>
<dbReference type="Pfam" id="PF04542">
    <property type="entry name" value="Sigma70_r2"/>
    <property type="match status" value="1"/>
</dbReference>
<dbReference type="SUPFAM" id="SSF88659">
    <property type="entry name" value="Sigma3 and sigma4 domains of RNA polymerase sigma factors"/>
    <property type="match status" value="1"/>
</dbReference>
<dbReference type="SUPFAM" id="SSF88946">
    <property type="entry name" value="Sigma2 domain of RNA polymerase sigma factors"/>
    <property type="match status" value="1"/>
</dbReference>
<dbReference type="SUPFAM" id="SSF81901">
    <property type="entry name" value="HCP-like"/>
    <property type="match status" value="1"/>
</dbReference>
<dbReference type="InterPro" id="IPR013325">
    <property type="entry name" value="RNA_pol_sigma_r2"/>
</dbReference>
<dbReference type="RefSeq" id="WP_346754494.1">
    <property type="nucleotide sequence ID" value="NZ_JAUJEA010000011.1"/>
</dbReference>
<organism evidence="5 6">
    <name type="scientific">Splendidivirga corallicola</name>
    <dbReference type="NCBI Taxonomy" id="3051826"/>
    <lineage>
        <taxon>Bacteria</taxon>
        <taxon>Pseudomonadati</taxon>
        <taxon>Bacteroidota</taxon>
        <taxon>Cytophagia</taxon>
        <taxon>Cytophagales</taxon>
        <taxon>Splendidivirgaceae</taxon>
        <taxon>Splendidivirga</taxon>
    </lineage>
</organism>
<protein>
    <submittedName>
        <fullName evidence="5">Sigma-70 family RNA polymerase sigma factor</fullName>
    </submittedName>
</protein>
<dbReference type="Gene3D" id="1.10.1740.10">
    <property type="match status" value="1"/>
</dbReference>
<accession>A0ABT8KWE9</accession>
<dbReference type="PROSITE" id="PS50005">
    <property type="entry name" value="TPR"/>
    <property type="match status" value="1"/>
</dbReference>
<keyword evidence="6" id="KW-1185">Reference proteome</keyword>
<dbReference type="InterPro" id="IPR013324">
    <property type="entry name" value="RNA_pol_sigma_r3/r4-like"/>
</dbReference>
<evidence type="ECO:0000256" key="1">
    <source>
        <dbReference type="PROSITE-ProRule" id="PRU00339"/>
    </source>
</evidence>
<comment type="caution">
    <text evidence="5">The sequence shown here is derived from an EMBL/GenBank/DDBJ whole genome shotgun (WGS) entry which is preliminary data.</text>
</comment>
<dbReference type="InterPro" id="IPR007627">
    <property type="entry name" value="RNA_pol_sigma70_r2"/>
</dbReference>
<keyword evidence="1" id="KW-0802">TPR repeat</keyword>
<dbReference type="InterPro" id="IPR046531">
    <property type="entry name" value="DUF6596"/>
</dbReference>
<evidence type="ECO:0000313" key="6">
    <source>
        <dbReference type="Proteomes" id="UP001172082"/>
    </source>
</evidence>
<dbReference type="InterPro" id="IPR013249">
    <property type="entry name" value="RNA_pol_sigma70_r4_t2"/>
</dbReference>
<dbReference type="PANTHER" id="PTHR47756">
    <property type="entry name" value="BLL6612 PROTEIN-RELATED"/>
    <property type="match status" value="1"/>
</dbReference>
<feature type="domain" description="RNA polymerase sigma-70 region 2" evidence="2">
    <location>
        <begin position="27"/>
        <end position="88"/>
    </location>
</feature>
<dbReference type="InterPro" id="IPR011990">
    <property type="entry name" value="TPR-like_helical_dom_sf"/>
</dbReference>
<gene>
    <name evidence="5" type="ORF">QQ008_23975</name>
</gene>
<evidence type="ECO:0000313" key="5">
    <source>
        <dbReference type="EMBL" id="MDN5204473.1"/>
    </source>
</evidence>
<dbReference type="InterPro" id="IPR019734">
    <property type="entry name" value="TPR_rpt"/>
</dbReference>
<dbReference type="Gene3D" id="1.25.40.10">
    <property type="entry name" value="Tetratricopeptide repeat domain"/>
    <property type="match status" value="1"/>
</dbReference>
<proteinExistence type="predicted"/>
<evidence type="ECO:0000259" key="4">
    <source>
        <dbReference type="Pfam" id="PF20239"/>
    </source>
</evidence>
<evidence type="ECO:0000259" key="2">
    <source>
        <dbReference type="Pfam" id="PF04542"/>
    </source>
</evidence>
<evidence type="ECO:0000259" key="3">
    <source>
        <dbReference type="Pfam" id="PF08281"/>
    </source>
</evidence>
<feature type="repeat" description="TPR" evidence="1">
    <location>
        <begin position="376"/>
        <end position="409"/>
    </location>
</feature>
<dbReference type="PANTHER" id="PTHR47756:SF2">
    <property type="entry name" value="BLL6612 PROTEIN"/>
    <property type="match status" value="1"/>
</dbReference>
<feature type="domain" description="RNA polymerase sigma factor 70 region 4 type 2" evidence="3">
    <location>
        <begin position="134"/>
        <end position="174"/>
    </location>
</feature>
<name>A0ABT8KWE9_9BACT</name>